<dbReference type="InterPro" id="IPR019734">
    <property type="entry name" value="TPR_rpt"/>
</dbReference>
<comment type="caution">
    <text evidence="2">The sequence shown here is derived from an EMBL/GenBank/DDBJ whole genome shotgun (WGS) entry which is preliminary data.</text>
</comment>
<feature type="repeat" description="TPR" evidence="1">
    <location>
        <begin position="108"/>
        <end position="141"/>
    </location>
</feature>
<dbReference type="EMBL" id="NPDT01000005">
    <property type="protein sequence ID" value="PJZ65392.1"/>
    <property type="molecule type" value="Genomic_DNA"/>
</dbReference>
<dbReference type="InterPro" id="IPR011990">
    <property type="entry name" value="TPR-like_helical_dom_sf"/>
</dbReference>
<evidence type="ECO:0000256" key="1">
    <source>
        <dbReference type="PROSITE-ProRule" id="PRU00339"/>
    </source>
</evidence>
<protein>
    <submittedName>
        <fullName evidence="2">Uncharacterized protein</fullName>
    </submittedName>
</protein>
<dbReference type="PROSITE" id="PS50005">
    <property type="entry name" value="TPR"/>
    <property type="match status" value="1"/>
</dbReference>
<dbReference type="SUPFAM" id="SSF48452">
    <property type="entry name" value="TPR-like"/>
    <property type="match status" value="1"/>
</dbReference>
<name>A0A2M9ZAL9_9LEPT</name>
<accession>A0A2M9ZAL9</accession>
<gene>
    <name evidence="2" type="ORF">CH371_13445</name>
</gene>
<reference evidence="2 3" key="1">
    <citation type="submission" date="2017-07" db="EMBL/GenBank/DDBJ databases">
        <title>Leptospira spp. isolated from tropical soils.</title>
        <authorList>
            <person name="Thibeaux R."/>
            <person name="Iraola G."/>
            <person name="Ferres I."/>
            <person name="Bierque E."/>
            <person name="Girault D."/>
            <person name="Soupe-Gilbert M.-E."/>
            <person name="Picardeau M."/>
            <person name="Goarant C."/>
        </authorList>
    </citation>
    <scope>NUCLEOTIDE SEQUENCE [LARGE SCALE GENOMIC DNA]</scope>
    <source>
        <strain evidence="2 3">FH2-C-A2</strain>
    </source>
</reference>
<keyword evidence="1" id="KW-0802">TPR repeat</keyword>
<organism evidence="2 3">
    <name type="scientific">Leptospira wolffii</name>
    <dbReference type="NCBI Taxonomy" id="409998"/>
    <lineage>
        <taxon>Bacteria</taxon>
        <taxon>Pseudomonadati</taxon>
        <taxon>Spirochaetota</taxon>
        <taxon>Spirochaetia</taxon>
        <taxon>Leptospirales</taxon>
        <taxon>Leptospiraceae</taxon>
        <taxon>Leptospira</taxon>
    </lineage>
</organism>
<evidence type="ECO:0000313" key="2">
    <source>
        <dbReference type="EMBL" id="PJZ65392.1"/>
    </source>
</evidence>
<proteinExistence type="predicted"/>
<dbReference type="AlphaFoldDB" id="A0A2M9ZAL9"/>
<dbReference type="Gene3D" id="1.25.40.10">
    <property type="entry name" value="Tetratricopeptide repeat domain"/>
    <property type="match status" value="1"/>
</dbReference>
<sequence length="364" mass="41131">MHTGNCGPESATVRVRYYLPILTRSRAKRIAYIKAESDIRLCLLPPGENFILMKALILSVSAFLILPSLNSLFAADPDLEQGIQFYKEKKNYEALGSLEKSLQKEKTGIAFYYRGNVKMNLKDYEEAISSYTQAYRMNYKRTDSLFNIACAYSLKGEARSAQKALLLNFLRGDKNLTRISKDPDLEAFRKDKDYSILLSVMEKPEGSPLKDHKDIADFLKKNGNRFIFYEYDTTSPGTIRFESGGLLSVYGGGGYAGVFSGGEWKLSESGLEYRELGSVAQVIDGKWVGTESKPPILKENLFQATKEGDRFYYLEKKTDTSWILVPPYKILRNSVQSAPLSPESIDLDKIEIVHRIGNFAVYPK</sequence>
<dbReference type="Proteomes" id="UP000231912">
    <property type="component" value="Unassembled WGS sequence"/>
</dbReference>
<evidence type="ECO:0000313" key="3">
    <source>
        <dbReference type="Proteomes" id="UP000231912"/>
    </source>
</evidence>